<reference evidence="1" key="5">
    <citation type="journal article" date="2021" name="G3 (Bethesda)">
        <title>Aegilops tauschii genome assembly Aet v5.0 features greater sequence contiguity and improved annotation.</title>
        <authorList>
            <person name="Wang L."/>
            <person name="Zhu T."/>
            <person name="Rodriguez J.C."/>
            <person name="Deal K.R."/>
            <person name="Dubcovsky J."/>
            <person name="McGuire P.E."/>
            <person name="Lux T."/>
            <person name="Spannagl M."/>
            <person name="Mayer K.F.X."/>
            <person name="Baldrich P."/>
            <person name="Meyers B.C."/>
            <person name="Huo N."/>
            <person name="Gu Y.Q."/>
            <person name="Zhou H."/>
            <person name="Devos K.M."/>
            <person name="Bennetzen J.L."/>
            <person name="Unver T."/>
            <person name="Budak H."/>
            <person name="Gulick P.J."/>
            <person name="Galiba G."/>
            <person name="Kalapos B."/>
            <person name="Nelson D.R."/>
            <person name="Li P."/>
            <person name="You F.M."/>
            <person name="Luo M.C."/>
            <person name="Dvorak J."/>
        </authorList>
    </citation>
    <scope>NUCLEOTIDE SEQUENCE [LARGE SCALE GENOMIC DNA]</scope>
    <source>
        <strain evidence="1">cv. AL8/78</strain>
    </source>
</reference>
<dbReference type="Gramene" id="AET4Gv20331300.30">
    <property type="protein sequence ID" value="AET4Gv20331300.30"/>
    <property type="gene ID" value="AET4Gv20331300"/>
</dbReference>
<reference evidence="2" key="2">
    <citation type="journal article" date="2017" name="Nat. Plants">
        <title>The Aegilops tauschii genome reveals multiple impacts of transposons.</title>
        <authorList>
            <person name="Zhao G."/>
            <person name="Zou C."/>
            <person name="Li K."/>
            <person name="Wang K."/>
            <person name="Li T."/>
            <person name="Gao L."/>
            <person name="Zhang X."/>
            <person name="Wang H."/>
            <person name="Yang Z."/>
            <person name="Liu X."/>
            <person name="Jiang W."/>
            <person name="Mao L."/>
            <person name="Kong X."/>
            <person name="Jiao Y."/>
            <person name="Jia J."/>
        </authorList>
    </citation>
    <scope>NUCLEOTIDE SEQUENCE [LARGE SCALE GENOMIC DNA]</scope>
    <source>
        <strain evidence="2">cv. AL8/78</strain>
    </source>
</reference>
<sequence length="78" mass="8740">MLHCVALKKNQFSILVCHSLMNALTLLSGAHTKYNITGKMVAKFYAKHLGMQFFRNEACSSGDLASSCLEKCHRVFNM</sequence>
<keyword evidence="2" id="KW-1185">Reference proteome</keyword>
<dbReference type="Proteomes" id="UP000015105">
    <property type="component" value="Chromosome 4D"/>
</dbReference>
<reference evidence="2" key="1">
    <citation type="journal article" date="2014" name="Science">
        <title>Ancient hybridizations among the ancestral genomes of bread wheat.</title>
        <authorList>
            <consortium name="International Wheat Genome Sequencing Consortium,"/>
            <person name="Marcussen T."/>
            <person name="Sandve S.R."/>
            <person name="Heier L."/>
            <person name="Spannagl M."/>
            <person name="Pfeifer M."/>
            <person name="Jakobsen K.S."/>
            <person name="Wulff B.B."/>
            <person name="Steuernagel B."/>
            <person name="Mayer K.F."/>
            <person name="Olsen O.A."/>
        </authorList>
    </citation>
    <scope>NUCLEOTIDE SEQUENCE [LARGE SCALE GENOMIC DNA]</scope>
    <source>
        <strain evidence="2">cv. AL8/78</strain>
    </source>
</reference>
<accession>A0A453HWJ7</accession>
<evidence type="ECO:0000313" key="1">
    <source>
        <dbReference type="EnsemblPlants" id="AET4Gv20331300.30"/>
    </source>
</evidence>
<evidence type="ECO:0000313" key="2">
    <source>
        <dbReference type="Proteomes" id="UP000015105"/>
    </source>
</evidence>
<dbReference type="AlphaFoldDB" id="A0A453HWJ7"/>
<reference evidence="1" key="3">
    <citation type="journal article" date="2017" name="Nature">
        <title>Genome sequence of the progenitor of the wheat D genome Aegilops tauschii.</title>
        <authorList>
            <person name="Luo M.C."/>
            <person name="Gu Y.Q."/>
            <person name="Puiu D."/>
            <person name="Wang H."/>
            <person name="Twardziok S.O."/>
            <person name="Deal K.R."/>
            <person name="Huo N."/>
            <person name="Zhu T."/>
            <person name="Wang L."/>
            <person name="Wang Y."/>
            <person name="McGuire P.E."/>
            <person name="Liu S."/>
            <person name="Long H."/>
            <person name="Ramasamy R.K."/>
            <person name="Rodriguez J.C."/>
            <person name="Van S.L."/>
            <person name="Yuan L."/>
            <person name="Wang Z."/>
            <person name="Xia Z."/>
            <person name="Xiao L."/>
            <person name="Anderson O.D."/>
            <person name="Ouyang S."/>
            <person name="Liang Y."/>
            <person name="Zimin A.V."/>
            <person name="Pertea G."/>
            <person name="Qi P."/>
            <person name="Bennetzen J.L."/>
            <person name="Dai X."/>
            <person name="Dawson M.W."/>
            <person name="Muller H.G."/>
            <person name="Kugler K."/>
            <person name="Rivarola-Duarte L."/>
            <person name="Spannagl M."/>
            <person name="Mayer K.F.X."/>
            <person name="Lu F.H."/>
            <person name="Bevan M.W."/>
            <person name="Leroy P."/>
            <person name="Li P."/>
            <person name="You F.M."/>
            <person name="Sun Q."/>
            <person name="Liu Z."/>
            <person name="Lyons E."/>
            <person name="Wicker T."/>
            <person name="Salzberg S.L."/>
            <person name="Devos K.M."/>
            <person name="Dvorak J."/>
        </authorList>
    </citation>
    <scope>NUCLEOTIDE SEQUENCE [LARGE SCALE GENOMIC DNA]</scope>
    <source>
        <strain evidence="1">cv. AL8/78</strain>
    </source>
</reference>
<name>A0A453HWJ7_AEGTS</name>
<proteinExistence type="predicted"/>
<protein>
    <submittedName>
        <fullName evidence="1">Uncharacterized protein</fullName>
    </submittedName>
</protein>
<reference evidence="1" key="4">
    <citation type="submission" date="2019-03" db="UniProtKB">
        <authorList>
            <consortium name="EnsemblPlants"/>
        </authorList>
    </citation>
    <scope>IDENTIFICATION</scope>
</reference>
<dbReference type="EnsemblPlants" id="AET4Gv20331300.30">
    <property type="protein sequence ID" value="AET4Gv20331300.30"/>
    <property type="gene ID" value="AET4Gv20331300"/>
</dbReference>
<organism evidence="1 2">
    <name type="scientific">Aegilops tauschii subsp. strangulata</name>
    <name type="common">Goatgrass</name>
    <dbReference type="NCBI Taxonomy" id="200361"/>
    <lineage>
        <taxon>Eukaryota</taxon>
        <taxon>Viridiplantae</taxon>
        <taxon>Streptophyta</taxon>
        <taxon>Embryophyta</taxon>
        <taxon>Tracheophyta</taxon>
        <taxon>Spermatophyta</taxon>
        <taxon>Magnoliopsida</taxon>
        <taxon>Liliopsida</taxon>
        <taxon>Poales</taxon>
        <taxon>Poaceae</taxon>
        <taxon>BOP clade</taxon>
        <taxon>Pooideae</taxon>
        <taxon>Triticodae</taxon>
        <taxon>Triticeae</taxon>
        <taxon>Triticinae</taxon>
        <taxon>Aegilops</taxon>
    </lineage>
</organism>